<evidence type="ECO:0000313" key="2">
    <source>
        <dbReference type="Proteomes" id="UP000597668"/>
    </source>
</evidence>
<dbReference type="RefSeq" id="WP_186488651.1">
    <property type="nucleotide sequence ID" value="NZ_JACOGI010000003.1"/>
</dbReference>
<reference evidence="1" key="1">
    <citation type="submission" date="2020-08" db="EMBL/GenBank/DDBJ databases">
        <authorList>
            <person name="Liu C."/>
            <person name="Sun Q."/>
        </authorList>
    </citation>
    <scope>NUCLEOTIDE SEQUENCE</scope>
    <source>
        <strain evidence="1">NSJ-65</strain>
    </source>
</reference>
<gene>
    <name evidence="1" type="ORF">H8K20_12500</name>
</gene>
<dbReference type="EMBL" id="JACOGI010000003">
    <property type="protein sequence ID" value="MBC3517210.1"/>
    <property type="molecule type" value="Genomic_DNA"/>
</dbReference>
<sequence>MLDPQYLDHLPDRVVELYTGMEERILEDMARRISKVQSVTDTVKWQSWRAEQLGAERAFIRSHLQRLTGKSQGEINQLFLEAGEQALYYDDMIYRAAGLSPLAISNSPVLQRILSSGVAKTRGLFENLTSTTANTATRQFERALDAAYMDMISGAFSYQDAIRSAVKSLTSKGLDAITYPSGRTDKLDVAVRRAVLTGINQTAGQLSDARATEMGCDLVETTAHAGARPEHAAWQGKIFSRSGHHPKYPDFVSTTGYGTGAGLCGWNCRHSFYPYFEGLSRNSYTRRELNKLNSTAVEYKGQTLSVYDASQVQRKIERKIRRWKREYKAMEAAGLDVGEASVRLSKWRATQADFSSQTGMRGDNFRQQVLGFGRSQAAKATAIQRDMQRFRAALDGLKAPDGTVLQGTEHVYLRARIRSVSAEDIADALTRWLEKGKIKVDDLGRPSYKLIGERATIAINPDTGNITSVWKTGRKTVAKLKRGKMT</sequence>
<organism evidence="1 2">
    <name type="scientific">Neobittarella massiliensis</name>
    <name type="common">ex Bilen et al. 2018</name>
    <dbReference type="NCBI Taxonomy" id="2041842"/>
    <lineage>
        <taxon>Bacteria</taxon>
        <taxon>Bacillati</taxon>
        <taxon>Bacillota</taxon>
        <taxon>Clostridia</taxon>
        <taxon>Eubacteriales</taxon>
        <taxon>Oscillospiraceae</taxon>
        <taxon>Neobittarella (ex Bilen et al. 2018)</taxon>
    </lineage>
</organism>
<dbReference type="InterPro" id="IPR009319">
    <property type="entry name" value="Phage_A118_VSP1"/>
</dbReference>
<proteinExistence type="predicted"/>
<dbReference type="AlphaFoldDB" id="A0A8J6IQK9"/>
<accession>A0A8J6IQK9</accession>
<evidence type="ECO:0000313" key="1">
    <source>
        <dbReference type="EMBL" id="MBC3517210.1"/>
    </source>
</evidence>
<dbReference type="GO" id="GO:0005198">
    <property type="term" value="F:structural molecule activity"/>
    <property type="evidence" value="ECO:0007669"/>
    <property type="project" value="InterPro"/>
</dbReference>
<name>A0A8J6IQK9_9FIRM</name>
<comment type="caution">
    <text evidence="1">The sequence shown here is derived from an EMBL/GenBank/DDBJ whole genome shotgun (WGS) entry which is preliminary data.</text>
</comment>
<dbReference type="Proteomes" id="UP000597668">
    <property type="component" value="Unassembled WGS sequence"/>
</dbReference>
<protein>
    <submittedName>
        <fullName evidence="1">Phage minor capsid protein</fullName>
    </submittedName>
</protein>
<dbReference type="Pfam" id="PF06152">
    <property type="entry name" value="Phage_min_cap2"/>
    <property type="match status" value="1"/>
</dbReference>
<keyword evidence="2" id="KW-1185">Reference proteome</keyword>